<dbReference type="GO" id="GO:0014069">
    <property type="term" value="C:postsynaptic density"/>
    <property type="evidence" value="ECO:0007669"/>
    <property type="project" value="UniProtKB-SubCell"/>
</dbReference>
<evidence type="ECO:0000259" key="10">
    <source>
        <dbReference type="PROSITE" id="PS50222"/>
    </source>
</evidence>
<dbReference type="GO" id="GO:0005509">
    <property type="term" value="F:calcium ion binding"/>
    <property type="evidence" value="ECO:0007669"/>
    <property type="project" value="InterPro"/>
</dbReference>
<dbReference type="InterPro" id="IPR028846">
    <property type="entry name" value="Recoverin"/>
</dbReference>
<comment type="similarity">
    <text evidence="1">Belongs to the recoverin family.</text>
</comment>
<dbReference type="CDD" id="cd00051">
    <property type="entry name" value="EFh"/>
    <property type="match status" value="2"/>
</dbReference>
<dbReference type="PANTHER" id="PTHR23055:SF198">
    <property type="entry name" value="NEURONAL CALCIUM SENSOR 1"/>
    <property type="match status" value="1"/>
</dbReference>
<feature type="domain" description="EF-hand" evidence="10">
    <location>
        <begin position="198"/>
        <end position="233"/>
    </location>
</feature>
<dbReference type="InterPro" id="IPR011992">
    <property type="entry name" value="EF-hand-dom_pair"/>
</dbReference>
<keyword evidence="12" id="KW-1185">Reference proteome</keyword>
<sequence length="291" mass="32666">MDTKSPCMTSGTATSVSLARSTGWSEPAAAAAAATSLSDAGIRAARAAIHAAASRSGTRRRNTARCFGLTFRSCYSGSDWRGRSNRFCTPRWIWRCGGELKIMGKSNSKLKPEVVEELTRKTYFTEKEVQQWYKGFIKDCPSGQLDALGFQKIYKQFFPFGDPTKFASFVFNVFDENKDGRIEFSEFIQALSVTSRGTLDEKLRWAFKLYDLDNDGYITRDEMLNIVDAIYQMVGNTVELPEEENTPEKRVDRIFAMMDKNADGKLTLQEFQEGSKADPSIVQALSLYDGL</sequence>
<feature type="domain" description="EF-hand" evidence="10">
    <location>
        <begin position="162"/>
        <end position="197"/>
    </location>
</feature>
<dbReference type="PRINTS" id="PR00450">
    <property type="entry name" value="RECOVERIN"/>
</dbReference>
<reference evidence="11 12" key="1">
    <citation type="submission" date="2020-03" db="EMBL/GenBank/DDBJ databases">
        <title>Dissostichus mawsoni Genome sequencing and assembly.</title>
        <authorList>
            <person name="Park H."/>
        </authorList>
    </citation>
    <scope>NUCLEOTIDE SEQUENCE [LARGE SCALE GENOMIC DNA]</scope>
    <source>
        <strain evidence="11">DM0001</strain>
        <tissue evidence="11">Muscle</tissue>
    </source>
</reference>
<organism evidence="11 12">
    <name type="scientific">Dissostichus mawsoni</name>
    <name type="common">Antarctic cod</name>
    <dbReference type="NCBI Taxonomy" id="36200"/>
    <lineage>
        <taxon>Eukaryota</taxon>
        <taxon>Metazoa</taxon>
        <taxon>Chordata</taxon>
        <taxon>Craniata</taxon>
        <taxon>Vertebrata</taxon>
        <taxon>Euteleostomi</taxon>
        <taxon>Actinopterygii</taxon>
        <taxon>Neopterygii</taxon>
        <taxon>Teleostei</taxon>
        <taxon>Neoteleostei</taxon>
        <taxon>Acanthomorphata</taxon>
        <taxon>Eupercaria</taxon>
        <taxon>Perciformes</taxon>
        <taxon>Notothenioidei</taxon>
        <taxon>Nototheniidae</taxon>
        <taxon>Dissostichus</taxon>
    </lineage>
</organism>
<keyword evidence="3" id="KW-0479">Metal-binding</keyword>
<dbReference type="SUPFAM" id="SSF47473">
    <property type="entry name" value="EF-hand"/>
    <property type="match status" value="1"/>
</dbReference>
<dbReference type="InterPro" id="IPR018247">
    <property type="entry name" value="EF_Hand_1_Ca_BS"/>
</dbReference>
<dbReference type="PROSITE" id="PS00018">
    <property type="entry name" value="EF_HAND_1"/>
    <property type="match status" value="3"/>
</dbReference>
<dbReference type="Pfam" id="PF00036">
    <property type="entry name" value="EF-hand_1"/>
    <property type="match status" value="1"/>
</dbReference>
<dbReference type="OrthoDB" id="191686at2759"/>
<evidence type="ECO:0000256" key="3">
    <source>
        <dbReference type="ARBA" id="ARBA00022723"/>
    </source>
</evidence>
<dbReference type="AlphaFoldDB" id="A0A7J5YQM8"/>
<dbReference type="PROSITE" id="PS50222">
    <property type="entry name" value="EF_HAND_2"/>
    <property type="match status" value="3"/>
</dbReference>
<evidence type="ECO:0000256" key="6">
    <source>
        <dbReference type="ARBA" id="ARBA00023288"/>
    </source>
</evidence>
<dbReference type="Proteomes" id="UP000518266">
    <property type="component" value="Unassembled WGS sequence"/>
</dbReference>
<dbReference type="InterPro" id="IPR002048">
    <property type="entry name" value="EF_hand_dom"/>
</dbReference>
<comment type="subcellular location">
    <subcellularLocation>
        <location evidence="7">Postsynaptic density</location>
    </subcellularLocation>
</comment>
<dbReference type="EMBL" id="JAAKFY010000010">
    <property type="protein sequence ID" value="KAF3851039.1"/>
    <property type="molecule type" value="Genomic_DNA"/>
</dbReference>
<name>A0A7J5YQM8_DISMA</name>
<dbReference type="SMART" id="SM00054">
    <property type="entry name" value="EFh"/>
    <property type="match status" value="3"/>
</dbReference>
<accession>A0A7J5YQM8</accession>
<dbReference type="Gene3D" id="1.10.238.10">
    <property type="entry name" value="EF-hand"/>
    <property type="match status" value="1"/>
</dbReference>
<evidence type="ECO:0000256" key="5">
    <source>
        <dbReference type="ARBA" id="ARBA00022837"/>
    </source>
</evidence>
<evidence type="ECO:0000256" key="7">
    <source>
        <dbReference type="ARBA" id="ARBA00034105"/>
    </source>
</evidence>
<feature type="non-terminal residue" evidence="11">
    <location>
        <position position="291"/>
    </location>
</feature>
<keyword evidence="4" id="KW-0677">Repeat</keyword>
<protein>
    <recommendedName>
        <fullName evidence="9">Neuronal calcium sensor 1</fullName>
    </recommendedName>
</protein>
<proteinExistence type="inferred from homology"/>
<feature type="domain" description="EF-hand" evidence="10">
    <location>
        <begin position="246"/>
        <end position="281"/>
    </location>
</feature>
<gene>
    <name evidence="11" type="ORF">F7725_012811</name>
</gene>
<evidence type="ECO:0000313" key="12">
    <source>
        <dbReference type="Proteomes" id="UP000518266"/>
    </source>
</evidence>
<dbReference type="PANTHER" id="PTHR23055">
    <property type="entry name" value="CALCIUM BINDING PROTEINS"/>
    <property type="match status" value="1"/>
</dbReference>
<comment type="function">
    <text evidence="8">May be involved in the calcium-dependent regulation of rhodopsin phosphorylation. Binds three calcium ions.</text>
</comment>
<evidence type="ECO:0000256" key="8">
    <source>
        <dbReference type="ARBA" id="ARBA00037437"/>
    </source>
</evidence>
<keyword evidence="2" id="KW-0519">Myristate</keyword>
<dbReference type="Pfam" id="PF13499">
    <property type="entry name" value="EF-hand_7"/>
    <property type="match status" value="1"/>
</dbReference>
<evidence type="ECO:0000256" key="2">
    <source>
        <dbReference type="ARBA" id="ARBA00022707"/>
    </source>
</evidence>
<evidence type="ECO:0000256" key="1">
    <source>
        <dbReference type="ARBA" id="ARBA00006049"/>
    </source>
</evidence>
<dbReference type="FunFam" id="1.10.238.10:FF:000009">
    <property type="entry name" value="Visinin-like protein 1"/>
    <property type="match status" value="1"/>
</dbReference>
<dbReference type="GO" id="GO:0008048">
    <property type="term" value="F:calcium sensitive guanylate cyclase activator activity"/>
    <property type="evidence" value="ECO:0007669"/>
    <property type="project" value="TreeGrafter"/>
</dbReference>
<keyword evidence="5" id="KW-0106">Calcium</keyword>
<evidence type="ECO:0000313" key="11">
    <source>
        <dbReference type="EMBL" id="KAF3851039.1"/>
    </source>
</evidence>
<keyword evidence="6" id="KW-0449">Lipoprotein</keyword>
<evidence type="ECO:0000256" key="4">
    <source>
        <dbReference type="ARBA" id="ARBA00022737"/>
    </source>
</evidence>
<evidence type="ECO:0000256" key="9">
    <source>
        <dbReference type="ARBA" id="ARBA00039972"/>
    </source>
</evidence>
<comment type="caution">
    <text evidence="11">The sequence shown here is derived from an EMBL/GenBank/DDBJ whole genome shotgun (WGS) entry which is preliminary data.</text>
</comment>